<dbReference type="PANTHER" id="PTHR24020:SF84">
    <property type="entry name" value="VWFA DOMAIN-CONTAINING PROTEIN"/>
    <property type="match status" value="1"/>
</dbReference>
<evidence type="ECO:0000313" key="3">
    <source>
        <dbReference type="EMBL" id="CAH1801334.1"/>
    </source>
</evidence>
<feature type="domain" description="VWFA" evidence="2">
    <location>
        <begin position="108"/>
        <end position="304"/>
    </location>
</feature>
<organism evidence="3 4">
    <name type="scientific">Owenia fusiformis</name>
    <name type="common">Polychaete worm</name>
    <dbReference type="NCBI Taxonomy" id="6347"/>
    <lineage>
        <taxon>Eukaryota</taxon>
        <taxon>Metazoa</taxon>
        <taxon>Spiralia</taxon>
        <taxon>Lophotrochozoa</taxon>
        <taxon>Annelida</taxon>
        <taxon>Polychaeta</taxon>
        <taxon>Sedentaria</taxon>
        <taxon>Canalipalpata</taxon>
        <taxon>Sabellida</taxon>
        <taxon>Oweniida</taxon>
        <taxon>Oweniidae</taxon>
        <taxon>Owenia</taxon>
    </lineage>
</organism>
<comment type="caution">
    <text evidence="3">The sequence shown here is derived from an EMBL/GenBank/DDBJ whole genome shotgun (WGS) entry which is preliminary data.</text>
</comment>
<dbReference type="InterPro" id="IPR002035">
    <property type="entry name" value="VWF_A"/>
</dbReference>
<dbReference type="EMBL" id="CAIIXF020000012">
    <property type="protein sequence ID" value="CAH1801334.1"/>
    <property type="molecule type" value="Genomic_DNA"/>
</dbReference>
<dbReference type="PANTHER" id="PTHR24020">
    <property type="entry name" value="COLLAGEN ALPHA"/>
    <property type="match status" value="1"/>
</dbReference>
<feature type="domain" description="VWFA" evidence="2">
    <location>
        <begin position="328"/>
        <end position="523"/>
    </location>
</feature>
<proteinExistence type="predicted"/>
<gene>
    <name evidence="3" type="ORF">OFUS_LOCUS25135</name>
</gene>
<sequence>MQTGTLFLVILAITASAHVAEARPQISDDDGVNVCIIPLITTSETKETIYAIYVRMSNLKHILVCVCLVMIPQFIQSQTFGDEELLPDETSPLGPNEFPSLQNNVCGDILFIFDTSCSISMEERVRAKWHAVNLLRSLNIAERNGQLDVRVGALSFSKWTNIHFNLGDYTTKAEIEFALANMNMTDYGCRTHTHKAINSIFTNFFGTDGTFPADRPDGNYPDMVVYYGDGVSYNERILSKVEDSIQLLHSVPNLLVYMVLLQNQYGNVARMDELLGIPSPNIIPGRNLLSMNSGESLNTLSQLISQDFRCKPTLPDPIANDPGNICVDIVFGFDTSCSIRDGDKELARELAKEIVRQVKSGTTHISAFTFDEDVYPAFYPAHFGDNNGAEIILQALDNLDMSKKVCKTNTPKVFEQMDNFYFVDNVELGDRPDNEYPDLAIIFYDGMTSPGRLSIRTIDRAAALKEKGVDILLIKLWNNRDKDGSNEFKFLPSSPDFLIPGVQQGFLTQQSFQLAVNNVLSLLDKTYTCSA</sequence>
<dbReference type="InterPro" id="IPR036465">
    <property type="entry name" value="vWFA_dom_sf"/>
</dbReference>
<dbReference type="AlphaFoldDB" id="A0A8S4QBC5"/>
<reference evidence="3" key="1">
    <citation type="submission" date="2022-03" db="EMBL/GenBank/DDBJ databases">
        <authorList>
            <person name="Martin C."/>
        </authorList>
    </citation>
    <scope>NUCLEOTIDE SEQUENCE</scope>
</reference>
<accession>A0A8S4QBC5</accession>
<keyword evidence="4" id="KW-1185">Reference proteome</keyword>
<dbReference type="SMART" id="SM00327">
    <property type="entry name" value="VWA"/>
    <property type="match status" value="2"/>
</dbReference>
<feature type="chain" id="PRO_5035867339" description="VWFA domain-containing protein" evidence="1">
    <location>
        <begin position="23"/>
        <end position="531"/>
    </location>
</feature>
<dbReference type="InterPro" id="IPR050525">
    <property type="entry name" value="ECM_Assembly_Org"/>
</dbReference>
<protein>
    <recommendedName>
        <fullName evidence="2">VWFA domain-containing protein</fullName>
    </recommendedName>
</protein>
<evidence type="ECO:0000313" key="4">
    <source>
        <dbReference type="Proteomes" id="UP000749559"/>
    </source>
</evidence>
<dbReference type="PROSITE" id="PS50234">
    <property type="entry name" value="VWFA"/>
    <property type="match status" value="2"/>
</dbReference>
<dbReference type="SUPFAM" id="SSF53300">
    <property type="entry name" value="vWA-like"/>
    <property type="match status" value="2"/>
</dbReference>
<dbReference type="Gene3D" id="3.40.50.410">
    <property type="entry name" value="von Willebrand factor, type A domain"/>
    <property type="match status" value="2"/>
</dbReference>
<evidence type="ECO:0000256" key="1">
    <source>
        <dbReference type="SAM" id="SignalP"/>
    </source>
</evidence>
<keyword evidence="1" id="KW-0732">Signal</keyword>
<evidence type="ECO:0000259" key="2">
    <source>
        <dbReference type="PROSITE" id="PS50234"/>
    </source>
</evidence>
<dbReference type="Proteomes" id="UP000749559">
    <property type="component" value="Unassembled WGS sequence"/>
</dbReference>
<name>A0A8S4QBC5_OWEFU</name>
<dbReference type="Pfam" id="PF00092">
    <property type="entry name" value="VWA"/>
    <property type="match status" value="2"/>
</dbReference>
<feature type="signal peptide" evidence="1">
    <location>
        <begin position="1"/>
        <end position="22"/>
    </location>
</feature>